<feature type="domain" description="AB hydrolase-1" evidence="1">
    <location>
        <begin position="25"/>
        <end position="253"/>
    </location>
</feature>
<evidence type="ECO:0000313" key="2">
    <source>
        <dbReference type="EMBL" id="GAA3990426.1"/>
    </source>
</evidence>
<dbReference type="PANTHER" id="PTHR43194:SF2">
    <property type="entry name" value="PEROXISOMAL MEMBRANE PROTEIN LPX1"/>
    <property type="match status" value="1"/>
</dbReference>
<protein>
    <submittedName>
        <fullName evidence="2">Alpha/beta fold hydrolase</fullName>
    </submittedName>
</protein>
<dbReference type="RefSeq" id="WP_345563257.1">
    <property type="nucleotide sequence ID" value="NZ_BAAAZX010000005.1"/>
</dbReference>
<gene>
    <name evidence="2" type="ORF">GCM10022232_25610</name>
</gene>
<keyword evidence="2" id="KW-0378">Hydrolase</keyword>
<accession>A0ABP7QZM5</accession>
<comment type="caution">
    <text evidence="2">The sequence shown here is derived from an EMBL/GenBank/DDBJ whole genome shotgun (WGS) entry which is preliminary data.</text>
</comment>
<name>A0ABP7QZM5_9ACTN</name>
<proteinExistence type="predicted"/>
<dbReference type="Proteomes" id="UP001500456">
    <property type="component" value="Unassembled WGS sequence"/>
</dbReference>
<dbReference type="InterPro" id="IPR029058">
    <property type="entry name" value="AB_hydrolase_fold"/>
</dbReference>
<organism evidence="2 3">
    <name type="scientific">Streptomyces plumbiresistens</name>
    <dbReference type="NCBI Taxonomy" id="511811"/>
    <lineage>
        <taxon>Bacteria</taxon>
        <taxon>Bacillati</taxon>
        <taxon>Actinomycetota</taxon>
        <taxon>Actinomycetes</taxon>
        <taxon>Kitasatosporales</taxon>
        <taxon>Streptomycetaceae</taxon>
        <taxon>Streptomyces</taxon>
    </lineage>
</organism>
<evidence type="ECO:0000313" key="3">
    <source>
        <dbReference type="Proteomes" id="UP001500456"/>
    </source>
</evidence>
<dbReference type="PRINTS" id="PR00111">
    <property type="entry name" value="ABHYDROLASE"/>
</dbReference>
<dbReference type="PANTHER" id="PTHR43194">
    <property type="entry name" value="HYDROLASE ALPHA/BETA FOLD FAMILY"/>
    <property type="match status" value="1"/>
</dbReference>
<dbReference type="InterPro" id="IPR050228">
    <property type="entry name" value="Carboxylesterase_BioH"/>
</dbReference>
<dbReference type="InterPro" id="IPR000073">
    <property type="entry name" value="AB_hydrolase_1"/>
</dbReference>
<dbReference type="Pfam" id="PF12697">
    <property type="entry name" value="Abhydrolase_6"/>
    <property type="match status" value="1"/>
</dbReference>
<sequence length="267" mass="29083">MTPFPEFLAYEAYEDKGTDTSAVPLVLVHGHPFDRTMWAPQIAEFSATRRVIAPDLRGYGESPRTPGVTRFARFAEDIEALLDELKVETFVLAGLSMGGQIVMDGYRQFGSRVRGLVLADTFPAPETPEGVRARNAMADRLLREGMRGYADEVLEKMVAPYASPEVKAHVHRMMTSAPPEGAAAALRARASRPDYRELLTRVSVPALVVVGADDAYTPVSDAEAMHAALPDSTLLVVEGAAHMPNLERPEEFNGALGEFLARVDGRS</sequence>
<keyword evidence="3" id="KW-1185">Reference proteome</keyword>
<reference evidence="3" key="1">
    <citation type="journal article" date="2019" name="Int. J. Syst. Evol. Microbiol.">
        <title>The Global Catalogue of Microorganisms (GCM) 10K type strain sequencing project: providing services to taxonomists for standard genome sequencing and annotation.</title>
        <authorList>
            <consortium name="The Broad Institute Genomics Platform"/>
            <consortium name="The Broad Institute Genome Sequencing Center for Infectious Disease"/>
            <person name="Wu L."/>
            <person name="Ma J."/>
        </authorList>
    </citation>
    <scope>NUCLEOTIDE SEQUENCE [LARGE SCALE GENOMIC DNA]</scope>
    <source>
        <strain evidence="3">JCM 16924</strain>
    </source>
</reference>
<dbReference type="SUPFAM" id="SSF53474">
    <property type="entry name" value="alpha/beta-Hydrolases"/>
    <property type="match status" value="1"/>
</dbReference>
<dbReference type="GO" id="GO:0016787">
    <property type="term" value="F:hydrolase activity"/>
    <property type="evidence" value="ECO:0007669"/>
    <property type="project" value="UniProtKB-KW"/>
</dbReference>
<dbReference type="EMBL" id="BAAAZX010000005">
    <property type="protein sequence ID" value="GAA3990426.1"/>
    <property type="molecule type" value="Genomic_DNA"/>
</dbReference>
<evidence type="ECO:0000259" key="1">
    <source>
        <dbReference type="Pfam" id="PF12697"/>
    </source>
</evidence>
<dbReference type="Gene3D" id="3.40.50.1820">
    <property type="entry name" value="alpha/beta hydrolase"/>
    <property type="match status" value="1"/>
</dbReference>